<dbReference type="Pfam" id="PF00656">
    <property type="entry name" value="Peptidase_C14"/>
    <property type="match status" value="1"/>
</dbReference>
<dbReference type="InParanoid" id="A0A409VP96"/>
<evidence type="ECO:0000313" key="2">
    <source>
        <dbReference type="EMBL" id="PPQ68026.1"/>
    </source>
</evidence>
<comment type="caution">
    <text evidence="2">The sequence shown here is derived from an EMBL/GenBank/DDBJ whole genome shotgun (WGS) entry which is preliminary data.</text>
</comment>
<sequence>MKRWLTNELNVPRDQICLLLDNHATKQKIEDSFMAHLVNNPSIERGDSIFVYFAGHGSCMSAPPGWFLDNTETKRDVEIICPHDHDTKSHHGRISGISDRSLYAMLDELASSKGDNITLFLDCCFSPNQNPANIRDRSITRWTKTTKATPEDLYRGLWIGARGKSHNSKYGFFDPASVHTLLAACPPGHKAIEGKDGGRFTSSFLEAAIHMPLYRTTYASLINHLLKATGEPQKFVCLGKQKDKVLFDKVPFTPDSTFSLAYIDEGTKMLKVELGTIHGVVEGSEMSLHLHNYRCSSNPHIALSVVSEVCPTYCLARVKSQGADIPKSCWARITQWNNRRPFCVYLKSTLLSIIRMLKLKRSFPNELGQTAATPFKSGVNISRVTKPNVADLLLSFGGKSAVRVQNNPSISEKDQRPFEIEDKNPIEIIDDAARFNLHLLRNNIENPLRDLVDMEIFRLDPISWSKIGNSQLYDGKAMLTQQNGAIYDIALHNKSKIDIWPYIFYMDPNRYRSTLIYNPDSSKEAPLPRQGSLNIGAGRLGAEALSLAPDQNHADLAYLKLFLSSVPVDMNLLEQDPLPQWVDQKYFPVRNQALAPGKDIVWDTALASLTFLRHPDGNS</sequence>
<evidence type="ECO:0000259" key="1">
    <source>
        <dbReference type="Pfam" id="PF00656"/>
    </source>
</evidence>
<feature type="domain" description="Peptidase C14 caspase" evidence="1">
    <location>
        <begin position="22"/>
        <end position="210"/>
    </location>
</feature>
<dbReference type="GO" id="GO:0006508">
    <property type="term" value="P:proteolysis"/>
    <property type="evidence" value="ECO:0007669"/>
    <property type="project" value="InterPro"/>
</dbReference>
<name>A0A409VP96_PSICY</name>
<reference evidence="2 3" key="1">
    <citation type="journal article" date="2018" name="Evol. Lett.">
        <title>Horizontal gene cluster transfer increased hallucinogenic mushroom diversity.</title>
        <authorList>
            <person name="Reynolds H.T."/>
            <person name="Vijayakumar V."/>
            <person name="Gluck-Thaler E."/>
            <person name="Korotkin H.B."/>
            <person name="Matheny P.B."/>
            <person name="Slot J.C."/>
        </authorList>
    </citation>
    <scope>NUCLEOTIDE SEQUENCE [LARGE SCALE GENOMIC DNA]</scope>
    <source>
        <strain evidence="2 3">2631</strain>
    </source>
</reference>
<gene>
    <name evidence="2" type="ORF">CVT25_014488</name>
</gene>
<protein>
    <recommendedName>
        <fullName evidence="1">Peptidase C14 caspase domain-containing protein</fullName>
    </recommendedName>
</protein>
<dbReference type="Proteomes" id="UP000283269">
    <property type="component" value="Unassembled WGS sequence"/>
</dbReference>
<dbReference type="AlphaFoldDB" id="A0A409VP96"/>
<keyword evidence="3" id="KW-1185">Reference proteome</keyword>
<dbReference type="OrthoDB" id="3223806at2759"/>
<dbReference type="InterPro" id="IPR011600">
    <property type="entry name" value="Pept_C14_caspase"/>
</dbReference>
<evidence type="ECO:0000313" key="3">
    <source>
        <dbReference type="Proteomes" id="UP000283269"/>
    </source>
</evidence>
<proteinExistence type="predicted"/>
<accession>A0A409VP96</accession>
<dbReference type="EMBL" id="NHYD01003965">
    <property type="protein sequence ID" value="PPQ68026.1"/>
    <property type="molecule type" value="Genomic_DNA"/>
</dbReference>
<organism evidence="2 3">
    <name type="scientific">Psilocybe cyanescens</name>
    <dbReference type="NCBI Taxonomy" id="93625"/>
    <lineage>
        <taxon>Eukaryota</taxon>
        <taxon>Fungi</taxon>
        <taxon>Dikarya</taxon>
        <taxon>Basidiomycota</taxon>
        <taxon>Agaricomycotina</taxon>
        <taxon>Agaricomycetes</taxon>
        <taxon>Agaricomycetidae</taxon>
        <taxon>Agaricales</taxon>
        <taxon>Agaricineae</taxon>
        <taxon>Strophariaceae</taxon>
        <taxon>Psilocybe</taxon>
    </lineage>
</organism>
<dbReference type="Gene3D" id="3.40.50.1460">
    <property type="match status" value="1"/>
</dbReference>
<dbReference type="GO" id="GO:0004197">
    <property type="term" value="F:cysteine-type endopeptidase activity"/>
    <property type="evidence" value="ECO:0007669"/>
    <property type="project" value="InterPro"/>
</dbReference>